<evidence type="ECO:0000313" key="1">
    <source>
        <dbReference type="EMBL" id="KAJ9601742.1"/>
    </source>
</evidence>
<feature type="non-terminal residue" evidence="1">
    <location>
        <position position="61"/>
    </location>
</feature>
<gene>
    <name evidence="1" type="ORF">L9F63_000133</name>
</gene>
<dbReference type="Proteomes" id="UP001233999">
    <property type="component" value="Unassembled WGS sequence"/>
</dbReference>
<feature type="non-terminal residue" evidence="1">
    <location>
        <position position="1"/>
    </location>
</feature>
<proteinExistence type="predicted"/>
<sequence length="61" mass="6805">FVDLTIPFHPVSATLLENPFAPSFNLKIFIRFVLMLSSDMKVVEYGCSGKTVGPVFYVYGT</sequence>
<reference evidence="1" key="1">
    <citation type="journal article" date="2023" name="IScience">
        <title>Live-bearing cockroach genome reveals convergent evolutionary mechanisms linked to viviparity in insects and beyond.</title>
        <authorList>
            <person name="Fouks B."/>
            <person name="Harrison M.C."/>
            <person name="Mikhailova A.A."/>
            <person name="Marchal E."/>
            <person name="English S."/>
            <person name="Carruthers M."/>
            <person name="Jennings E.C."/>
            <person name="Chiamaka E.L."/>
            <person name="Frigard R.A."/>
            <person name="Pippel M."/>
            <person name="Attardo G.M."/>
            <person name="Benoit J.B."/>
            <person name="Bornberg-Bauer E."/>
            <person name="Tobe S.S."/>
        </authorList>
    </citation>
    <scope>NUCLEOTIDE SEQUENCE</scope>
    <source>
        <strain evidence="1">Stay&amp;Tobe</strain>
    </source>
</reference>
<dbReference type="EMBL" id="JASPKZ010000004">
    <property type="protein sequence ID" value="KAJ9601742.1"/>
    <property type="molecule type" value="Genomic_DNA"/>
</dbReference>
<evidence type="ECO:0000313" key="2">
    <source>
        <dbReference type="Proteomes" id="UP001233999"/>
    </source>
</evidence>
<organism evidence="1 2">
    <name type="scientific">Diploptera punctata</name>
    <name type="common">Pacific beetle cockroach</name>
    <dbReference type="NCBI Taxonomy" id="6984"/>
    <lineage>
        <taxon>Eukaryota</taxon>
        <taxon>Metazoa</taxon>
        <taxon>Ecdysozoa</taxon>
        <taxon>Arthropoda</taxon>
        <taxon>Hexapoda</taxon>
        <taxon>Insecta</taxon>
        <taxon>Pterygota</taxon>
        <taxon>Neoptera</taxon>
        <taxon>Polyneoptera</taxon>
        <taxon>Dictyoptera</taxon>
        <taxon>Blattodea</taxon>
        <taxon>Blaberoidea</taxon>
        <taxon>Blaberidae</taxon>
        <taxon>Diplopterinae</taxon>
        <taxon>Diploptera</taxon>
    </lineage>
</organism>
<comment type="caution">
    <text evidence="1">The sequence shown here is derived from an EMBL/GenBank/DDBJ whole genome shotgun (WGS) entry which is preliminary data.</text>
</comment>
<dbReference type="AlphaFoldDB" id="A0AAD8ANZ3"/>
<accession>A0AAD8ANZ3</accession>
<protein>
    <submittedName>
        <fullName evidence="1">Uncharacterized protein</fullName>
    </submittedName>
</protein>
<name>A0AAD8ANZ3_DIPPU</name>
<reference evidence="1" key="2">
    <citation type="submission" date="2023-05" db="EMBL/GenBank/DDBJ databases">
        <authorList>
            <person name="Fouks B."/>
        </authorList>
    </citation>
    <scope>NUCLEOTIDE SEQUENCE</scope>
    <source>
        <strain evidence="1">Stay&amp;Tobe</strain>
        <tissue evidence="1">Testes</tissue>
    </source>
</reference>
<keyword evidence="2" id="KW-1185">Reference proteome</keyword>